<dbReference type="InterPro" id="IPR000595">
    <property type="entry name" value="cNMP-bd_dom"/>
</dbReference>
<sequence>MHHLVSSRHRYSRRSREDAQDGGDSGMKVEQLDIKILLNDHPFTKGLDEEKINALASIGSLARYTAGQKIFEENEVHRKFYLIVYGQIALYFYIPGRGEFRFETIGPGQVLGWSSLVPPFKKTAGAIVLENTLSIVFDSEKILRMIEADKGFGCEIYRRIIEVVGDRLKAARIRLIDMYGKPEAKP</sequence>
<dbReference type="EMBL" id="DRXS01000218">
    <property type="protein sequence ID" value="HHR40983.1"/>
    <property type="molecule type" value="Genomic_DNA"/>
</dbReference>
<evidence type="ECO:0000256" key="1">
    <source>
        <dbReference type="SAM" id="MobiDB-lite"/>
    </source>
</evidence>
<dbReference type="PROSITE" id="PS50042">
    <property type="entry name" value="CNMP_BINDING_3"/>
    <property type="match status" value="1"/>
</dbReference>
<dbReference type="InterPro" id="IPR014710">
    <property type="entry name" value="RmlC-like_jellyroll"/>
</dbReference>
<name>A0A7C5YB05_CALS0</name>
<dbReference type="InterPro" id="IPR018490">
    <property type="entry name" value="cNMP-bd_dom_sf"/>
</dbReference>
<evidence type="ECO:0000313" key="3">
    <source>
        <dbReference type="EMBL" id="HHR40983.1"/>
    </source>
</evidence>
<dbReference type="SUPFAM" id="SSF51206">
    <property type="entry name" value="cAMP-binding domain-like"/>
    <property type="match status" value="1"/>
</dbReference>
<protein>
    <submittedName>
        <fullName evidence="3">Crp/Fnr family transcriptional regulator</fullName>
    </submittedName>
</protein>
<dbReference type="SMART" id="SM00100">
    <property type="entry name" value="cNMP"/>
    <property type="match status" value="1"/>
</dbReference>
<dbReference type="Pfam" id="PF00027">
    <property type="entry name" value="cNMP_binding"/>
    <property type="match status" value="1"/>
</dbReference>
<comment type="caution">
    <text evidence="3">The sequence shown here is derived from an EMBL/GenBank/DDBJ whole genome shotgun (WGS) entry which is preliminary data.</text>
</comment>
<reference evidence="3" key="1">
    <citation type="journal article" date="2020" name="mSystems">
        <title>Genome- and Community-Level Interaction Insights into Carbon Utilization and Element Cycling Functions of Hydrothermarchaeota in Hydrothermal Sediment.</title>
        <authorList>
            <person name="Zhou Z."/>
            <person name="Liu Y."/>
            <person name="Xu W."/>
            <person name="Pan J."/>
            <person name="Luo Z.H."/>
            <person name="Li M."/>
        </authorList>
    </citation>
    <scope>NUCLEOTIDE SEQUENCE [LARGE SCALE GENOMIC DNA]</scope>
    <source>
        <strain evidence="3">SpSt-1084</strain>
    </source>
</reference>
<dbReference type="CDD" id="cd00038">
    <property type="entry name" value="CAP_ED"/>
    <property type="match status" value="1"/>
</dbReference>
<feature type="compositionally biased region" description="Basic residues" evidence="1">
    <location>
        <begin position="1"/>
        <end position="13"/>
    </location>
</feature>
<dbReference type="Gene3D" id="2.60.120.10">
    <property type="entry name" value="Jelly Rolls"/>
    <property type="match status" value="1"/>
</dbReference>
<feature type="domain" description="Cyclic nucleotide-binding" evidence="2">
    <location>
        <begin position="43"/>
        <end position="146"/>
    </location>
</feature>
<feature type="region of interest" description="Disordered" evidence="1">
    <location>
        <begin position="1"/>
        <end position="26"/>
    </location>
</feature>
<accession>A0A7C5YB05</accession>
<dbReference type="AlphaFoldDB" id="A0A7C5YB05"/>
<evidence type="ECO:0000259" key="2">
    <source>
        <dbReference type="PROSITE" id="PS50042"/>
    </source>
</evidence>
<organism evidence="3">
    <name type="scientific">Caldiarchaeum subterraneum</name>
    <dbReference type="NCBI Taxonomy" id="311458"/>
    <lineage>
        <taxon>Archaea</taxon>
        <taxon>Nitrososphaerota</taxon>
        <taxon>Candidatus Caldarchaeales</taxon>
        <taxon>Candidatus Caldarchaeaceae</taxon>
        <taxon>Candidatus Caldarchaeum</taxon>
    </lineage>
</organism>
<proteinExistence type="predicted"/>
<gene>
    <name evidence="3" type="ORF">ENM42_04040</name>
</gene>